<evidence type="ECO:0000313" key="2">
    <source>
        <dbReference type="Proteomes" id="UP000054721"/>
    </source>
</evidence>
<evidence type="ECO:0000313" key="1">
    <source>
        <dbReference type="EMBL" id="KRZ59787.1"/>
    </source>
</evidence>
<accession>A0A0V1LJT7</accession>
<sequence length="104" mass="11553">MILDYFLQSTSTVYRLPSNCTASLKACSNFDEVGLSSTLSSICRLIPIPKISSLSFIHRSLLPLRTFGGLWVRDLLSHMIQSTVKFTCNAVDSSFFMTLPSTKP</sequence>
<dbReference type="EMBL" id="JYDW01000037">
    <property type="protein sequence ID" value="KRZ59787.1"/>
    <property type="molecule type" value="Genomic_DNA"/>
</dbReference>
<dbReference type="Proteomes" id="UP000054721">
    <property type="component" value="Unassembled WGS sequence"/>
</dbReference>
<gene>
    <name evidence="1" type="ORF">T02_13024</name>
</gene>
<protein>
    <submittedName>
        <fullName evidence="1">Uncharacterized protein</fullName>
    </submittedName>
</protein>
<dbReference type="AlphaFoldDB" id="A0A0V1LJT7"/>
<dbReference type="OrthoDB" id="10459429at2759"/>
<keyword evidence="2" id="KW-1185">Reference proteome</keyword>
<name>A0A0V1LJT7_9BILA</name>
<proteinExistence type="predicted"/>
<organism evidence="1 2">
    <name type="scientific">Trichinella nativa</name>
    <dbReference type="NCBI Taxonomy" id="6335"/>
    <lineage>
        <taxon>Eukaryota</taxon>
        <taxon>Metazoa</taxon>
        <taxon>Ecdysozoa</taxon>
        <taxon>Nematoda</taxon>
        <taxon>Enoplea</taxon>
        <taxon>Dorylaimia</taxon>
        <taxon>Trichinellida</taxon>
        <taxon>Trichinellidae</taxon>
        <taxon>Trichinella</taxon>
    </lineage>
</organism>
<reference evidence="1 2" key="1">
    <citation type="submission" date="2015-05" db="EMBL/GenBank/DDBJ databases">
        <title>Evolution of Trichinella species and genotypes.</title>
        <authorList>
            <person name="Korhonen P.K."/>
            <person name="Edoardo P."/>
            <person name="Giuseppe L.R."/>
            <person name="Gasser R.B."/>
        </authorList>
    </citation>
    <scope>NUCLEOTIDE SEQUENCE [LARGE SCALE GENOMIC DNA]</scope>
    <source>
        <strain evidence="1">ISS10</strain>
    </source>
</reference>
<comment type="caution">
    <text evidence="1">The sequence shown here is derived from an EMBL/GenBank/DDBJ whole genome shotgun (WGS) entry which is preliminary data.</text>
</comment>